<dbReference type="NCBIfam" id="NF006761">
    <property type="entry name" value="PRK09282.1"/>
    <property type="match status" value="1"/>
</dbReference>
<gene>
    <name evidence="20" type="ordered locus">RSal33209_2522</name>
</gene>
<dbReference type="SUPFAM" id="SSF51569">
    <property type="entry name" value="Aldolase"/>
    <property type="match status" value="1"/>
</dbReference>
<dbReference type="InterPro" id="IPR013785">
    <property type="entry name" value="Aldolase_TIM"/>
</dbReference>
<dbReference type="HOGENOM" id="CLU_000395_0_1_11"/>
<dbReference type="Pfam" id="PF02786">
    <property type="entry name" value="CPSase_L_D2"/>
    <property type="match status" value="1"/>
</dbReference>
<evidence type="ECO:0000259" key="16">
    <source>
        <dbReference type="PROSITE" id="PS50968"/>
    </source>
</evidence>
<dbReference type="Pfam" id="PF00682">
    <property type="entry name" value="HMGL-like"/>
    <property type="match status" value="1"/>
</dbReference>
<feature type="domain" description="ATP-grasp" evidence="17">
    <location>
        <begin position="121"/>
        <end position="321"/>
    </location>
</feature>
<dbReference type="Gene3D" id="3.10.600.10">
    <property type="entry name" value="pyruvate carboxylase f1077a mutant domain"/>
    <property type="match status" value="1"/>
</dbReference>
<dbReference type="InterPro" id="IPR005479">
    <property type="entry name" value="CPAse_ATP-bd"/>
</dbReference>
<dbReference type="InterPro" id="IPR005930">
    <property type="entry name" value="Pyruv_COase"/>
</dbReference>
<evidence type="ECO:0000256" key="2">
    <source>
        <dbReference type="ARBA" id="ARBA00004742"/>
    </source>
</evidence>
<evidence type="ECO:0000256" key="1">
    <source>
        <dbReference type="ARBA" id="ARBA00001953"/>
    </source>
</evidence>
<keyword evidence="8 11" id="KW-0067">ATP-binding</keyword>
<evidence type="ECO:0000313" key="20">
    <source>
        <dbReference type="EMBL" id="ABY24248.1"/>
    </source>
</evidence>
<dbReference type="GO" id="GO:0006094">
    <property type="term" value="P:gluconeogenesis"/>
    <property type="evidence" value="ECO:0007669"/>
    <property type="project" value="UniProtKB-UniPathway"/>
</dbReference>
<protein>
    <recommendedName>
        <fullName evidence="3 11">Pyruvate carboxylase</fullName>
        <ecNumber evidence="3 11">6.4.1.1</ecNumber>
    </recommendedName>
</protein>
<dbReference type="InterPro" id="IPR005482">
    <property type="entry name" value="Biotin_COase_C"/>
</dbReference>
<keyword evidence="4" id="KW-0312">Gluconeogenesis</keyword>
<dbReference type="Proteomes" id="UP000002007">
    <property type="component" value="Chromosome"/>
</dbReference>
<dbReference type="SUPFAM" id="SSF56059">
    <property type="entry name" value="Glutathione synthetase ATP-binding domain-like"/>
    <property type="match status" value="1"/>
</dbReference>
<dbReference type="GO" id="GO:0005524">
    <property type="term" value="F:ATP binding"/>
    <property type="evidence" value="ECO:0007669"/>
    <property type="project" value="UniProtKB-UniRule"/>
</dbReference>
<feature type="domain" description="Pyruvate carboxyltransferase" evidence="19">
    <location>
        <begin position="530"/>
        <end position="799"/>
    </location>
</feature>
<feature type="binding site" evidence="14">
    <location>
        <position position="738"/>
    </location>
    <ligand>
        <name>Mn(2+)</name>
        <dbReference type="ChEBI" id="CHEBI:29035"/>
    </ligand>
</feature>
<dbReference type="SUPFAM" id="SSF89000">
    <property type="entry name" value="post-HMGL domain-like"/>
    <property type="match status" value="1"/>
</dbReference>
<dbReference type="PANTHER" id="PTHR43778:SF2">
    <property type="entry name" value="PYRUVATE CARBOXYLASE, MITOCHONDRIAL"/>
    <property type="match status" value="1"/>
</dbReference>
<dbReference type="CDD" id="cd07937">
    <property type="entry name" value="DRE_TIM_PC_TC_5S"/>
    <property type="match status" value="1"/>
</dbReference>
<dbReference type="Gene3D" id="2.40.50.100">
    <property type="match status" value="1"/>
</dbReference>
<dbReference type="FunFam" id="3.30.470.20:FF:000012">
    <property type="entry name" value="Pyruvate carboxylase"/>
    <property type="match status" value="1"/>
</dbReference>
<dbReference type="Gene3D" id="3.20.20.70">
    <property type="entry name" value="Aldolase class I"/>
    <property type="match status" value="1"/>
</dbReference>
<dbReference type="PIRSF" id="PIRSF001594">
    <property type="entry name" value="Pyruv_carbox"/>
    <property type="match status" value="1"/>
</dbReference>
<dbReference type="InterPro" id="IPR000891">
    <property type="entry name" value="PYR_CT"/>
</dbReference>
<dbReference type="RefSeq" id="WP_012245908.1">
    <property type="nucleotide sequence ID" value="NC_010168.1"/>
</dbReference>
<keyword evidence="5 11" id="KW-0436">Ligase</keyword>
<dbReference type="SUPFAM" id="SSF52440">
    <property type="entry name" value="PreATP-grasp domain"/>
    <property type="match status" value="1"/>
</dbReference>
<dbReference type="PROSITE" id="PS00867">
    <property type="entry name" value="CPSASE_2"/>
    <property type="match status" value="1"/>
</dbReference>
<feature type="binding site" description="via carbamate group" evidence="14">
    <location>
        <position position="709"/>
    </location>
    <ligand>
        <name>Mn(2+)</name>
        <dbReference type="ChEBI" id="CHEBI:29035"/>
    </ligand>
</feature>
<feature type="binding site" evidence="13">
    <location>
        <position position="200"/>
    </location>
    <ligand>
        <name>ATP</name>
        <dbReference type="ChEBI" id="CHEBI:30616"/>
    </ligand>
</feature>
<feature type="binding site" evidence="13">
    <location>
        <position position="235"/>
    </location>
    <ligand>
        <name>ATP</name>
        <dbReference type="ChEBI" id="CHEBI:30616"/>
    </ligand>
</feature>
<dbReference type="PROSITE" id="PS50968">
    <property type="entry name" value="BIOTINYL_LIPOYL"/>
    <property type="match status" value="1"/>
</dbReference>
<keyword evidence="7 11" id="KW-0547">Nucleotide-binding</keyword>
<evidence type="ECO:0000259" key="17">
    <source>
        <dbReference type="PROSITE" id="PS50975"/>
    </source>
</evidence>
<keyword evidence="20" id="KW-0670">Pyruvate</keyword>
<comment type="catalytic activity">
    <reaction evidence="11">
        <text>hydrogencarbonate + pyruvate + ATP = oxaloacetate + ADP + phosphate + H(+)</text>
        <dbReference type="Rhea" id="RHEA:20844"/>
        <dbReference type="ChEBI" id="CHEBI:15361"/>
        <dbReference type="ChEBI" id="CHEBI:15378"/>
        <dbReference type="ChEBI" id="CHEBI:16452"/>
        <dbReference type="ChEBI" id="CHEBI:17544"/>
        <dbReference type="ChEBI" id="CHEBI:30616"/>
        <dbReference type="ChEBI" id="CHEBI:43474"/>
        <dbReference type="ChEBI" id="CHEBI:456216"/>
        <dbReference type="EC" id="6.4.1.1"/>
    </reaction>
</comment>
<dbReference type="PROSITE" id="PS50979">
    <property type="entry name" value="BC"/>
    <property type="match status" value="1"/>
</dbReference>
<dbReference type="GO" id="GO:0005737">
    <property type="term" value="C:cytoplasm"/>
    <property type="evidence" value="ECO:0007669"/>
    <property type="project" value="TreeGrafter"/>
</dbReference>
<dbReference type="NCBIfam" id="NF009554">
    <property type="entry name" value="PRK12999.1"/>
    <property type="match status" value="1"/>
</dbReference>
<evidence type="ECO:0000256" key="15">
    <source>
        <dbReference type="PIRSR" id="PIRSR001594-4"/>
    </source>
</evidence>
<evidence type="ECO:0000256" key="11">
    <source>
        <dbReference type="PIRNR" id="PIRNR001594"/>
    </source>
</evidence>
<name>A9WRG6_RENSM</name>
<reference evidence="21" key="1">
    <citation type="journal article" date="2008" name="J. Bacteriol.">
        <title>Genome sequence of the fish pathogen Renibacterium salmoninarum suggests reductive evolution away from an environmental Arthrobacter ancestor.</title>
        <authorList>
            <person name="Wiens G.D."/>
            <person name="Rockey D.D."/>
            <person name="Wu Z."/>
            <person name="Chang J."/>
            <person name="Levy R."/>
            <person name="Crane S."/>
            <person name="Chen D.S."/>
            <person name="Capri G.R."/>
            <person name="Burnett J.R."/>
            <person name="Sudheesh P.S."/>
            <person name="Schipma M.J."/>
            <person name="Burd H."/>
            <person name="Bhattacharyya A."/>
            <person name="Rhodes L.D."/>
            <person name="Kaul R."/>
            <person name="Strom M.S."/>
        </authorList>
    </citation>
    <scope>NUCLEOTIDE SEQUENCE [LARGE SCALE GENOMIC DNA]</scope>
    <source>
        <strain evidence="21">ATCC 33209 / DSM 20767 / JCM 11484 / NBRC 15589 / NCIMB 2235</strain>
    </source>
</reference>
<dbReference type="InterPro" id="IPR016185">
    <property type="entry name" value="PreATP-grasp_dom_sf"/>
</dbReference>
<sequence length="1134" mass="121106">MFSKILVANRGEIAIRAFRASYELGAKTVAVFPNEDRNSIHRQKADEAYLIGEEGHPVRAYLDVEEIIRVAKEAGADAIYPGYGFLSENPDLARAAKDAGITFVGPPAEVLELAGNKVAALKAAKKAGVPVLKSSEPSQDVAELIAAADEIGFPIFAKAVAGGGGRGMRRVETREDLPEALKSAMREADAAFGDPTMFLEQAVLRPRHIEVQILADAQGNVMHLFERDCSLQRRHQKVIEIAPAPQLDDTIRQALYRDAVAFAQALGYVNAGTVEFLVDTVGERAGQHVFIEMNPRIQVEHTVTEEITDVDLVQAQMRIAAGATLADFGLSQDTVFIKGAALQCRITTEDPADGFRPDVGKITGYRSAGGAGVRLDGGTVYSGAEISPHFDSMLVKLTCRGRDYPAAVARARRALAEFRIRGVSTNIPFLQAVLDDPDFVAGNVATSFIEERPELLKIRPSADRGTKLLTWLADVTVNKPHGELTVHSAPEAKLPVVKNTTLEAGHGSRQRLAELGPVGFAVALRAQQAVAVTDTTFRDAHQSLLATRVRTRDLVAAGPAVSALTPQLLSVEAWGGATYDVALRFLGEDPWERLASLRAALPDICLQMLLRGRNTVGYTPYPTEVTEAFVQEAAASGIDIFRIFDALNDVNQMAPAIKAVRATGTAVAEVALCYTSDMLDPEEKLYTLDYYLELAQRIVDAGAHILAIKDMAGLLRPAAAAKLVTALRERFDLPVHLHTHDTAGGQLATLLAAIDAGVDAVDVASASLAGTTSQPSASALVAALAHTPRDTGMSLADVSALEPYWEAVRRLYAPFESGLPGPTGRVYQHEIPGGQLSNLRQQAIALGLGERFEAIEDMYTAADRILGHLVKVTPSSKVVGDLALHLVGLGADPADFEENPQNYDIPDSVIGFLSGELGDPPGGWPEPFRSKALQGREIKVRDTELTTEDKAGLAGDSASRRGTLNRLLFAGPTKDFLATRESYGDVSVLDTRDYLFGLQQGQEHVIPLEKGVRLIASLEAISDPDEKGMRTVMCKLNGQSRPVSVRDRNIESTVKAAEKADPSVPGQIAAPFAGAVTLLVEPGASISAGQSVATIEAMKMEASITSPVAGTVARAAIGPVEQVQGGDLLLIIAN</sequence>
<feature type="binding site" evidence="14">
    <location>
        <position position="539"/>
    </location>
    <ligand>
        <name>Mn(2+)</name>
        <dbReference type="ChEBI" id="CHEBI:29035"/>
    </ligand>
</feature>
<dbReference type="SUPFAM" id="SSF51246">
    <property type="entry name" value="Rudiment single hybrid motif"/>
    <property type="match status" value="1"/>
</dbReference>
<dbReference type="SMART" id="SM00878">
    <property type="entry name" value="Biotin_carb_C"/>
    <property type="match status" value="1"/>
</dbReference>
<feature type="active site" evidence="12">
    <location>
        <position position="296"/>
    </location>
</feature>
<dbReference type="InterPro" id="IPR001882">
    <property type="entry name" value="Biotin_BS"/>
</dbReference>
<comment type="function">
    <text evidence="11">Catalyzes a 2-step reaction, involving the ATP-dependent carboxylation of the covalently attached biotin in the first step and the transfer of the carboxyl group to pyruvate in the second.</text>
</comment>
<evidence type="ECO:0000256" key="4">
    <source>
        <dbReference type="ARBA" id="ARBA00022432"/>
    </source>
</evidence>
<dbReference type="SUPFAM" id="SSF51230">
    <property type="entry name" value="Single hybrid motif"/>
    <property type="match status" value="1"/>
</dbReference>
<dbReference type="InterPro" id="IPR005481">
    <property type="entry name" value="BC-like_N"/>
</dbReference>
<evidence type="ECO:0000256" key="12">
    <source>
        <dbReference type="PIRSR" id="PIRSR001594-1"/>
    </source>
</evidence>
<evidence type="ECO:0000256" key="10">
    <source>
        <dbReference type="ARBA" id="ARBA00023268"/>
    </source>
</evidence>
<feature type="modified residue" description="N6-biotinyllysine" evidence="15">
    <location>
        <position position="1099"/>
    </location>
</feature>
<evidence type="ECO:0000256" key="9">
    <source>
        <dbReference type="ARBA" id="ARBA00023267"/>
    </source>
</evidence>
<evidence type="ECO:0000256" key="3">
    <source>
        <dbReference type="ARBA" id="ARBA00013057"/>
    </source>
</evidence>
<dbReference type="InterPro" id="IPR011054">
    <property type="entry name" value="Rudment_hybrid_motif"/>
</dbReference>
<dbReference type="PROSITE" id="PS50991">
    <property type="entry name" value="PYR_CT"/>
    <property type="match status" value="1"/>
</dbReference>
<dbReference type="PROSITE" id="PS00188">
    <property type="entry name" value="BIOTIN"/>
    <property type="match status" value="1"/>
</dbReference>
<dbReference type="FunFam" id="3.20.20.70:FF:000120">
    <property type="entry name" value="Pyruvate carboxylase"/>
    <property type="match status" value="1"/>
</dbReference>
<dbReference type="InterPro" id="IPR055268">
    <property type="entry name" value="PCB-like"/>
</dbReference>
<dbReference type="KEGG" id="rsa:RSal33209_2522"/>
<dbReference type="InterPro" id="IPR011764">
    <property type="entry name" value="Biotin_carboxylation_dom"/>
</dbReference>
<dbReference type="EC" id="6.4.1.1" evidence="3 11"/>
<evidence type="ECO:0000259" key="18">
    <source>
        <dbReference type="PROSITE" id="PS50979"/>
    </source>
</evidence>
<organism evidence="20 21">
    <name type="scientific">Renibacterium salmoninarum (strain ATCC 33209 / DSM 20767 / JCM 11484 / NBRC 15589 / NCIMB 2235)</name>
    <dbReference type="NCBI Taxonomy" id="288705"/>
    <lineage>
        <taxon>Bacteria</taxon>
        <taxon>Bacillati</taxon>
        <taxon>Actinomycetota</taxon>
        <taxon>Actinomycetes</taxon>
        <taxon>Micrococcales</taxon>
        <taxon>Micrococcaceae</taxon>
        <taxon>Renibacterium</taxon>
    </lineage>
</organism>
<feature type="binding site" evidence="13">
    <location>
        <position position="873"/>
    </location>
    <ligand>
        <name>substrate</name>
    </ligand>
</feature>
<dbReference type="FunFam" id="3.40.50.20:FF:000010">
    <property type="entry name" value="Propionyl-CoA carboxylase subunit alpha"/>
    <property type="match status" value="1"/>
</dbReference>
<evidence type="ECO:0000256" key="13">
    <source>
        <dbReference type="PIRSR" id="PIRSR001594-2"/>
    </source>
</evidence>
<feature type="modified residue" description="N6-carboxylysine" evidence="15">
    <location>
        <position position="709"/>
    </location>
</feature>
<dbReference type="InterPro" id="IPR003379">
    <property type="entry name" value="Carboxylase_cons_dom"/>
</dbReference>
<evidence type="ECO:0000313" key="21">
    <source>
        <dbReference type="Proteomes" id="UP000002007"/>
    </source>
</evidence>
<dbReference type="NCBIfam" id="TIGR01235">
    <property type="entry name" value="pyruv_carbox"/>
    <property type="match status" value="1"/>
</dbReference>
<dbReference type="eggNOG" id="COG1038">
    <property type="taxonomic scope" value="Bacteria"/>
</dbReference>
<dbReference type="InterPro" id="IPR011053">
    <property type="entry name" value="Single_hybrid_motif"/>
</dbReference>
<dbReference type="InterPro" id="IPR011761">
    <property type="entry name" value="ATP-grasp"/>
</dbReference>
<feature type="domain" description="Lipoyl-binding" evidence="16">
    <location>
        <begin position="1059"/>
        <end position="1133"/>
    </location>
</feature>
<feature type="binding site" evidence="14">
    <location>
        <position position="740"/>
    </location>
    <ligand>
        <name>Mn(2+)</name>
        <dbReference type="ChEBI" id="CHEBI:29035"/>
    </ligand>
</feature>
<dbReference type="Pfam" id="PF02785">
    <property type="entry name" value="Biotin_carb_C"/>
    <property type="match status" value="1"/>
</dbReference>
<comment type="pathway">
    <text evidence="2">Carbohydrate biosynthesis; gluconeogenesis.</text>
</comment>
<proteinExistence type="predicted"/>
<dbReference type="PROSITE" id="PS50975">
    <property type="entry name" value="ATP_GRASP"/>
    <property type="match status" value="1"/>
</dbReference>
<feature type="binding site" evidence="13">
    <location>
        <position position="117"/>
    </location>
    <ligand>
        <name>ATP</name>
        <dbReference type="ChEBI" id="CHEBI:30616"/>
    </ligand>
</feature>
<dbReference type="Pfam" id="PF02436">
    <property type="entry name" value="PYC_OADA"/>
    <property type="match status" value="1"/>
</dbReference>
<dbReference type="GO" id="GO:0046872">
    <property type="term" value="F:metal ion binding"/>
    <property type="evidence" value="ECO:0007669"/>
    <property type="project" value="UniProtKB-KW"/>
</dbReference>
<dbReference type="UniPathway" id="UPA00138"/>
<feature type="binding site" evidence="13">
    <location>
        <position position="611"/>
    </location>
    <ligand>
        <name>substrate</name>
    </ligand>
</feature>
<dbReference type="PANTHER" id="PTHR43778">
    <property type="entry name" value="PYRUVATE CARBOXYLASE"/>
    <property type="match status" value="1"/>
</dbReference>
<comment type="cofactor">
    <cofactor evidence="1 11">
        <name>biotin</name>
        <dbReference type="ChEBI" id="CHEBI:57586"/>
    </cofactor>
</comment>
<evidence type="ECO:0000256" key="6">
    <source>
        <dbReference type="ARBA" id="ARBA00022723"/>
    </source>
</evidence>
<feature type="domain" description="Biotin carboxylation" evidence="18">
    <location>
        <begin position="1"/>
        <end position="454"/>
    </location>
</feature>
<dbReference type="SMR" id="A9WRG6"/>
<keyword evidence="21" id="KW-1185">Reference proteome</keyword>
<keyword evidence="6 14" id="KW-0479">Metal-binding</keyword>
<dbReference type="AlphaFoldDB" id="A9WRG6"/>
<dbReference type="Gene3D" id="3.30.470.20">
    <property type="entry name" value="ATP-grasp fold, B domain"/>
    <property type="match status" value="1"/>
</dbReference>
<dbReference type="FunFam" id="3.30.1490.20:FF:000003">
    <property type="entry name" value="acetyl-CoA carboxylase isoform X1"/>
    <property type="match status" value="1"/>
</dbReference>
<evidence type="ECO:0000256" key="5">
    <source>
        <dbReference type="ARBA" id="ARBA00022598"/>
    </source>
</evidence>
<evidence type="ECO:0000256" key="8">
    <source>
        <dbReference type="ARBA" id="ARBA00022840"/>
    </source>
</evidence>
<evidence type="ECO:0000256" key="14">
    <source>
        <dbReference type="PIRSR" id="PIRSR001594-3"/>
    </source>
</evidence>
<dbReference type="EMBL" id="CP000910">
    <property type="protein sequence ID" value="ABY24248.1"/>
    <property type="molecule type" value="Genomic_DNA"/>
</dbReference>
<dbReference type="InterPro" id="IPR000089">
    <property type="entry name" value="Biotin_lipoyl"/>
</dbReference>
<accession>A9WRG6</accession>
<dbReference type="CDD" id="cd06850">
    <property type="entry name" value="biotinyl_domain"/>
    <property type="match status" value="1"/>
</dbReference>
<evidence type="ECO:0000259" key="19">
    <source>
        <dbReference type="PROSITE" id="PS50991"/>
    </source>
</evidence>
<dbReference type="STRING" id="288705.RSal33209_2522"/>
<dbReference type="GO" id="GO:0004736">
    <property type="term" value="F:pyruvate carboxylase activity"/>
    <property type="evidence" value="ECO:0007669"/>
    <property type="project" value="UniProtKB-EC"/>
</dbReference>
<keyword evidence="9 11" id="KW-0092">Biotin</keyword>
<keyword evidence="10" id="KW-0511">Multifunctional enzyme</keyword>
<evidence type="ECO:0000256" key="7">
    <source>
        <dbReference type="ARBA" id="ARBA00022741"/>
    </source>
</evidence>
<dbReference type="Pfam" id="PF00364">
    <property type="entry name" value="Biotin_lipoyl"/>
    <property type="match status" value="1"/>
</dbReference>
<dbReference type="Pfam" id="PF00289">
    <property type="entry name" value="Biotin_carb_N"/>
    <property type="match status" value="1"/>
</dbReference>